<evidence type="ECO:0000256" key="13">
    <source>
        <dbReference type="SAM" id="MobiDB-lite"/>
    </source>
</evidence>
<keyword evidence="8 10" id="KW-0067">ATP-binding</keyword>
<keyword evidence="4" id="KW-0597">Phosphoprotein</keyword>
<name>A0A0F7SGX2_PHARH</name>
<dbReference type="InterPro" id="IPR050108">
    <property type="entry name" value="CDK"/>
</dbReference>
<evidence type="ECO:0000256" key="3">
    <source>
        <dbReference type="ARBA" id="ARBA00022527"/>
    </source>
</evidence>
<dbReference type="InterPro" id="IPR011009">
    <property type="entry name" value="Kinase-like_dom_sf"/>
</dbReference>
<dbReference type="EC" id="2.7.11.23" evidence="2"/>
<dbReference type="AlphaFoldDB" id="A0A0F7SGX2"/>
<evidence type="ECO:0000256" key="6">
    <source>
        <dbReference type="ARBA" id="ARBA00022741"/>
    </source>
</evidence>
<dbReference type="Pfam" id="PF00069">
    <property type="entry name" value="Pkinase"/>
    <property type="match status" value="1"/>
</dbReference>
<evidence type="ECO:0000256" key="1">
    <source>
        <dbReference type="ARBA" id="ARBA00006485"/>
    </source>
</evidence>
<organism evidence="15">
    <name type="scientific">Phaffia rhodozyma</name>
    <name type="common">Yeast</name>
    <name type="synonym">Xanthophyllomyces dendrorhous</name>
    <dbReference type="NCBI Taxonomy" id="264483"/>
    <lineage>
        <taxon>Eukaryota</taxon>
        <taxon>Fungi</taxon>
        <taxon>Dikarya</taxon>
        <taxon>Basidiomycota</taxon>
        <taxon>Agaricomycotina</taxon>
        <taxon>Tremellomycetes</taxon>
        <taxon>Cystofilobasidiales</taxon>
        <taxon>Mrakiaceae</taxon>
        <taxon>Phaffia</taxon>
    </lineage>
</organism>
<dbReference type="Gene3D" id="3.30.200.20">
    <property type="entry name" value="Phosphorylase Kinase, domain 1"/>
    <property type="match status" value="1"/>
</dbReference>
<feature type="binding site" evidence="10">
    <location>
        <position position="35"/>
    </location>
    <ligand>
        <name>ATP</name>
        <dbReference type="ChEBI" id="CHEBI:30616"/>
    </ligand>
</feature>
<dbReference type="GO" id="GO:0070985">
    <property type="term" value="C:transcription factor TFIIK complex"/>
    <property type="evidence" value="ECO:0007669"/>
    <property type="project" value="InterPro"/>
</dbReference>
<dbReference type="PROSITE" id="PS50011">
    <property type="entry name" value="PROTEIN_KINASE_DOM"/>
    <property type="match status" value="1"/>
</dbReference>
<dbReference type="GO" id="GO:0005524">
    <property type="term" value="F:ATP binding"/>
    <property type="evidence" value="ECO:0007669"/>
    <property type="project" value="UniProtKB-UniRule"/>
</dbReference>
<dbReference type="Gene3D" id="1.10.510.10">
    <property type="entry name" value="Transferase(Phosphotransferase) domain 1"/>
    <property type="match status" value="1"/>
</dbReference>
<protein>
    <recommendedName>
        <fullName evidence="2">[RNA-polymerase]-subunit kinase</fullName>
        <ecNumber evidence="2">2.7.11.23</ecNumber>
    </recommendedName>
</protein>
<evidence type="ECO:0000256" key="12">
    <source>
        <dbReference type="RuleBase" id="RU000304"/>
    </source>
</evidence>
<evidence type="ECO:0000313" key="15">
    <source>
        <dbReference type="EMBL" id="CDZ96237.1"/>
    </source>
</evidence>
<accession>A0A0F7SGX2</accession>
<evidence type="ECO:0000259" key="14">
    <source>
        <dbReference type="PROSITE" id="PS50011"/>
    </source>
</evidence>
<feature type="compositionally biased region" description="Basic and acidic residues" evidence="13">
    <location>
        <begin position="354"/>
        <end position="368"/>
    </location>
</feature>
<dbReference type="SUPFAM" id="SSF56112">
    <property type="entry name" value="Protein kinase-like (PK-like)"/>
    <property type="match status" value="1"/>
</dbReference>
<comment type="similarity">
    <text evidence="1">Belongs to the protein kinase superfamily. CMGC Ser/Thr protein kinase family. CDC2/CDKX subfamily.</text>
</comment>
<dbReference type="PANTHER" id="PTHR24056">
    <property type="entry name" value="CELL DIVISION PROTEIN KINASE"/>
    <property type="match status" value="1"/>
</dbReference>
<dbReference type="InterPro" id="IPR037770">
    <property type="entry name" value="CDK7"/>
</dbReference>
<dbReference type="InterPro" id="IPR017441">
    <property type="entry name" value="Protein_kinase_ATP_BS"/>
</dbReference>
<dbReference type="GO" id="GO:0005737">
    <property type="term" value="C:cytoplasm"/>
    <property type="evidence" value="ECO:0007669"/>
    <property type="project" value="TreeGrafter"/>
</dbReference>
<dbReference type="InterPro" id="IPR000719">
    <property type="entry name" value="Prot_kinase_dom"/>
</dbReference>
<dbReference type="PROSITE" id="PS00108">
    <property type="entry name" value="PROTEIN_KINASE_ST"/>
    <property type="match status" value="1"/>
</dbReference>
<keyword evidence="5" id="KW-0808">Transferase</keyword>
<evidence type="ECO:0000256" key="10">
    <source>
        <dbReference type="PIRSR" id="PIRSR637770-2"/>
    </source>
</evidence>
<evidence type="ECO:0000256" key="8">
    <source>
        <dbReference type="ARBA" id="ARBA00022840"/>
    </source>
</evidence>
<dbReference type="FunFam" id="1.10.510.10:FF:000097">
    <property type="entry name" value="Putative cyclin-dependent kinase 7"/>
    <property type="match status" value="1"/>
</dbReference>
<dbReference type="GO" id="GO:0032968">
    <property type="term" value="P:positive regulation of transcription elongation by RNA polymerase II"/>
    <property type="evidence" value="ECO:0007669"/>
    <property type="project" value="UniProtKB-ARBA"/>
</dbReference>
<dbReference type="SMART" id="SM00220">
    <property type="entry name" value="S_TKc"/>
    <property type="match status" value="1"/>
</dbReference>
<feature type="binding site" evidence="11">
    <location>
        <position position="36"/>
    </location>
    <ligand>
        <name>ATP</name>
        <dbReference type="ChEBI" id="CHEBI:30616"/>
    </ligand>
</feature>
<reference evidence="15" key="1">
    <citation type="submission" date="2014-08" db="EMBL/GenBank/DDBJ databases">
        <authorList>
            <person name="Sharma Rahul"/>
            <person name="Thines Marco"/>
        </authorList>
    </citation>
    <scope>NUCLEOTIDE SEQUENCE</scope>
</reference>
<evidence type="ECO:0000256" key="5">
    <source>
        <dbReference type="ARBA" id="ARBA00022679"/>
    </source>
</evidence>
<sequence>MSSKDFLKLAKVGEGTYASVFRGKEIATGREIAIKKIKIGQFKDGLDMSAIREIKFLRELKHENVIEMISVFPSKKNLNLVLEFLTTDLEYLIRNKSLIFMPGDVKSWMQMMLRGLEFCHRNGVLHRDLKPNNLLISADGTLKLADFGLAREFSDGSGKMTCQVITRWYRPPELLFGARAYSSAVDMWSVGCIFAELMLRVPFLAGETDLEQLKKIWQAMGSPTEADWPGHTTLPDYVVLPVIPKQPWHLHFSAASPEAVDLIKSLLAYDPYQRLDARQSLAHQYFQTQPYPTHPSKLPLPAVQVARVMDPELQGQNPKGGKLNGNGSENDNGAGARKRKVPPSGPDGQSLGQGERERKVARKLDFGA</sequence>
<evidence type="ECO:0000256" key="11">
    <source>
        <dbReference type="PROSITE-ProRule" id="PRU10141"/>
    </source>
</evidence>
<keyword evidence="6 10" id="KW-0547">Nucleotide-binding</keyword>
<dbReference type="CDD" id="cd07841">
    <property type="entry name" value="STKc_CDK7"/>
    <property type="match status" value="1"/>
</dbReference>
<evidence type="ECO:0000256" key="9">
    <source>
        <dbReference type="PIRSR" id="PIRSR637770-1"/>
    </source>
</evidence>
<dbReference type="GO" id="GO:0004693">
    <property type="term" value="F:cyclin-dependent protein serine/threonine kinase activity"/>
    <property type="evidence" value="ECO:0007669"/>
    <property type="project" value="TreeGrafter"/>
</dbReference>
<feature type="region of interest" description="Disordered" evidence="13">
    <location>
        <begin position="312"/>
        <end position="368"/>
    </location>
</feature>
<evidence type="ECO:0000256" key="4">
    <source>
        <dbReference type="ARBA" id="ARBA00022553"/>
    </source>
</evidence>
<dbReference type="PROSITE" id="PS00107">
    <property type="entry name" value="PROTEIN_KINASE_ATP"/>
    <property type="match status" value="1"/>
</dbReference>
<dbReference type="PANTHER" id="PTHR24056:SF0">
    <property type="entry name" value="CYCLIN-DEPENDENT KINASE 7"/>
    <property type="match status" value="1"/>
</dbReference>
<evidence type="ECO:0000256" key="2">
    <source>
        <dbReference type="ARBA" id="ARBA00012409"/>
    </source>
</evidence>
<dbReference type="EMBL" id="LN483116">
    <property type="protein sequence ID" value="CDZ96237.1"/>
    <property type="molecule type" value="Genomic_DNA"/>
</dbReference>
<proteinExistence type="inferred from homology"/>
<feature type="binding site" evidence="10">
    <location>
        <begin position="12"/>
        <end position="20"/>
    </location>
    <ligand>
        <name>ATP</name>
        <dbReference type="ChEBI" id="CHEBI:30616"/>
    </ligand>
</feature>
<feature type="active site" description="Proton acceptor" evidence="9">
    <location>
        <position position="128"/>
    </location>
</feature>
<evidence type="ECO:0000256" key="7">
    <source>
        <dbReference type="ARBA" id="ARBA00022777"/>
    </source>
</evidence>
<feature type="domain" description="Protein kinase" evidence="14">
    <location>
        <begin position="6"/>
        <end position="286"/>
    </location>
</feature>
<dbReference type="InterPro" id="IPR008271">
    <property type="entry name" value="Ser/Thr_kinase_AS"/>
</dbReference>
<keyword evidence="3 12" id="KW-0723">Serine/threonine-protein kinase</keyword>
<dbReference type="GO" id="GO:0008353">
    <property type="term" value="F:RNA polymerase II CTD heptapeptide repeat kinase activity"/>
    <property type="evidence" value="ECO:0007669"/>
    <property type="project" value="UniProtKB-EC"/>
</dbReference>
<keyword evidence="7 15" id="KW-0418">Kinase</keyword>